<evidence type="ECO:0000256" key="1">
    <source>
        <dbReference type="ARBA" id="ARBA00004236"/>
    </source>
</evidence>
<dbReference type="GeneID" id="39876368"/>
<dbReference type="InterPro" id="IPR038160">
    <property type="entry name" value="6_CYS_dom_sf"/>
</dbReference>
<keyword evidence="5" id="KW-0472">Membrane</keyword>
<comment type="caution">
    <text evidence="10">The sequence shown here is derived from an EMBL/GenBank/DDBJ whole genome shotgun (WGS) entry which is preliminary data.</text>
</comment>
<proteinExistence type="predicted"/>
<evidence type="ECO:0000256" key="4">
    <source>
        <dbReference type="ARBA" id="ARBA00022729"/>
    </source>
</evidence>
<dbReference type="VEuPathDB" id="PiroplasmaDB:BOVATA_040910"/>
<feature type="domain" description="6-Cys" evidence="9">
    <location>
        <begin position="825"/>
        <end position="955"/>
    </location>
</feature>
<evidence type="ECO:0000256" key="8">
    <source>
        <dbReference type="SAM" id="SignalP"/>
    </source>
</evidence>
<keyword evidence="3" id="KW-1003">Cell membrane</keyword>
<reference evidence="10 11" key="1">
    <citation type="journal article" date="2017" name="BMC Genomics">
        <title>Whole-genome assembly of Babesia ovata and comparative genomics between closely related pathogens.</title>
        <authorList>
            <person name="Yamagishi J."/>
            <person name="Asada M."/>
            <person name="Hakimi H."/>
            <person name="Tanaka T.Q."/>
            <person name="Sugimoto C."/>
            <person name="Kawazu S."/>
        </authorList>
    </citation>
    <scope>NUCLEOTIDE SEQUENCE [LARGE SCALE GENOMIC DNA]</scope>
    <source>
        <strain evidence="10 11">Miyake</strain>
    </source>
</reference>
<keyword evidence="7" id="KW-0325">Glycoprotein</keyword>
<evidence type="ECO:0000256" key="3">
    <source>
        <dbReference type="ARBA" id="ARBA00022475"/>
    </source>
</evidence>
<evidence type="ECO:0000256" key="2">
    <source>
        <dbReference type="ARBA" id="ARBA00004241"/>
    </source>
</evidence>
<dbReference type="GO" id="GO:0009986">
    <property type="term" value="C:cell surface"/>
    <property type="evidence" value="ECO:0007669"/>
    <property type="project" value="UniProtKB-SubCell"/>
</dbReference>
<organism evidence="10 11">
    <name type="scientific">Babesia ovata</name>
    <dbReference type="NCBI Taxonomy" id="189622"/>
    <lineage>
        <taxon>Eukaryota</taxon>
        <taxon>Sar</taxon>
        <taxon>Alveolata</taxon>
        <taxon>Apicomplexa</taxon>
        <taxon>Aconoidasida</taxon>
        <taxon>Piroplasmida</taxon>
        <taxon>Babesiidae</taxon>
        <taxon>Babesia</taxon>
    </lineage>
</organism>
<evidence type="ECO:0000256" key="6">
    <source>
        <dbReference type="ARBA" id="ARBA00023157"/>
    </source>
</evidence>
<evidence type="ECO:0000256" key="5">
    <source>
        <dbReference type="ARBA" id="ARBA00023136"/>
    </source>
</evidence>
<gene>
    <name evidence="10" type="ORF">BOVATA_040910</name>
</gene>
<dbReference type="Proteomes" id="UP000236319">
    <property type="component" value="Unassembled WGS sequence"/>
</dbReference>
<dbReference type="Pfam" id="PF07422">
    <property type="entry name" value="s48_45"/>
    <property type="match status" value="1"/>
</dbReference>
<evidence type="ECO:0000256" key="7">
    <source>
        <dbReference type="ARBA" id="ARBA00023180"/>
    </source>
</evidence>
<dbReference type="AlphaFoldDB" id="A0A2H6KHX9"/>
<dbReference type="EMBL" id="BDSA01000005">
    <property type="protein sequence ID" value="GBE62598.1"/>
    <property type="molecule type" value="Genomic_DNA"/>
</dbReference>
<feature type="chain" id="PRO_5014113625" description="6-Cys domain-containing protein" evidence="8">
    <location>
        <begin position="27"/>
        <end position="955"/>
    </location>
</feature>
<feature type="signal peptide" evidence="8">
    <location>
        <begin position="1"/>
        <end position="26"/>
    </location>
</feature>
<dbReference type="OrthoDB" id="365660at2759"/>
<sequence length="955" mass="106815">MAEFRIMKCLFALSALALQSIVSLNALLCDFGDADGFNGSNALVTCRMDIAYSYLATVICPSRVHDTEYTWHPQPTSKEQSHITTYVSGNGKLRSVALSDVVRSESEKPLVWFESNMSERALKLDFLIADTYAITERRLMFICGPLDFNLGETLQRHLDRLNVAIQMQELPWTSSTPPINEIANLGKGIGVFLLYRGDTHLPIQGCGSRPSPLFHADSEVTVDPITGIRSCVADPMSQSRIGFVCEGRIEPEDCMRSLLYKDGSIMSVPAPYSYRNSYSTGPWVVAKYFNELALPPFSGECRCIDPETDHIKAKIEIRSKTDHVCDISSMMERGRASPISGPWCSVVLHPGSTLTIRFPVRGIYASSDRDLSDAVRYQKLPINEYETEFLPNDLSTLRQLASFYDFDIYDEIPYHDAISGDALEMDASQISQGEVKLIYHQGKPLTSLGGHNAFLYHWTLKSRNENVADTIRAIVNVSFAFTHIYHIVGCDRRTPGVFDRNTSRRYCSTKEMGNGIGDVYECAYNKMSNMLWAGIHCSPGEELLPANCDHAGYDLHSNQVMPFPESLRNATPHPMREFQVFRMGLENVPLSHACICVDKRGYETSRLILESSHRETYTYLVRRRKKLRRLISSISPPRNKAKLLIEGIASAKSTMIYHEPQKPITLNVGKTLVMSCSLDTELQTGKYNGMIESIWLPTQTEALYYDVKETPYGTRLVSKSYNNSIATSPDGFRVTYDNGTWTAYHELTIQSRRGAVIISKDPLHKKFVPMSFVCGMTPKQSDLCTIADDATELGSSADSIHQATRLSGKYTWNVVQVNVETTDPYMQGCGVTYATDELFKPETPKLYNAYGQLKFGCKIDIQAAGEAAFYCPAPYVLDPPNCFKQVLVNGLVKNISDLSYSLVASHSNHFVTLHSFSKLAGPGETLRPTPPLECRCVTTKGIILSTIQIENYYAK</sequence>
<dbReference type="GO" id="GO:0005886">
    <property type="term" value="C:plasma membrane"/>
    <property type="evidence" value="ECO:0007669"/>
    <property type="project" value="UniProtKB-SubCell"/>
</dbReference>
<evidence type="ECO:0000313" key="10">
    <source>
        <dbReference type="EMBL" id="GBE62598.1"/>
    </source>
</evidence>
<keyword evidence="11" id="KW-1185">Reference proteome</keyword>
<dbReference type="InterPro" id="IPR010884">
    <property type="entry name" value="6_CYS_dom"/>
</dbReference>
<evidence type="ECO:0000259" key="9">
    <source>
        <dbReference type="PROSITE" id="PS51701"/>
    </source>
</evidence>
<protein>
    <recommendedName>
        <fullName evidence="9">6-Cys domain-containing protein</fullName>
    </recommendedName>
</protein>
<name>A0A2H6KHX9_9APIC</name>
<keyword evidence="4 8" id="KW-0732">Signal</keyword>
<dbReference type="PROSITE" id="PS51701">
    <property type="entry name" value="6_CYS"/>
    <property type="match status" value="1"/>
</dbReference>
<keyword evidence="6" id="KW-1015">Disulfide bond</keyword>
<accession>A0A2H6KHX9</accession>
<comment type="subcellular location">
    <subcellularLocation>
        <location evidence="1">Cell membrane</location>
    </subcellularLocation>
    <subcellularLocation>
        <location evidence="2">Cell surface</location>
    </subcellularLocation>
</comment>
<dbReference type="Gene3D" id="2.60.40.2860">
    <property type="match status" value="1"/>
</dbReference>
<dbReference type="RefSeq" id="XP_028868841.1">
    <property type="nucleotide sequence ID" value="XM_029013008.1"/>
</dbReference>
<evidence type="ECO:0000313" key="11">
    <source>
        <dbReference type="Proteomes" id="UP000236319"/>
    </source>
</evidence>